<evidence type="ECO:0000313" key="2">
    <source>
        <dbReference type="Proteomes" id="UP000177996"/>
    </source>
</evidence>
<comment type="caution">
    <text evidence="1">The sequence shown here is derived from an EMBL/GenBank/DDBJ whole genome shotgun (WGS) entry which is preliminary data.</text>
</comment>
<protein>
    <submittedName>
        <fullName evidence="1">Uncharacterized protein</fullName>
    </submittedName>
</protein>
<accession>A0A1G2D4A2</accession>
<reference evidence="1 2" key="1">
    <citation type="journal article" date="2016" name="Nat. Commun.">
        <title>Thousands of microbial genomes shed light on interconnected biogeochemical processes in an aquifer system.</title>
        <authorList>
            <person name="Anantharaman K."/>
            <person name="Brown C.T."/>
            <person name="Hug L.A."/>
            <person name="Sharon I."/>
            <person name="Castelle C.J."/>
            <person name="Probst A.J."/>
            <person name="Thomas B.C."/>
            <person name="Singh A."/>
            <person name="Wilkins M.J."/>
            <person name="Karaoz U."/>
            <person name="Brodie E.L."/>
            <person name="Williams K.H."/>
            <person name="Hubbard S.S."/>
            <person name="Banfield J.F."/>
        </authorList>
    </citation>
    <scope>NUCLEOTIDE SEQUENCE [LARGE SCALE GENOMIC DNA]</scope>
</reference>
<proteinExistence type="predicted"/>
<dbReference type="Proteomes" id="UP000177996">
    <property type="component" value="Unassembled WGS sequence"/>
</dbReference>
<sequence>MTDSTRLLSMGGFANFLGRMNASFAAASANEMLRIDSREFNRFMLDPIRIEETSGESLTQRLDKQISDTALTTDLLENIAQINELDISTLDVSEPTTPKRHVILSAFSWAGSEYGFTISDHLPSSMSIPKENVANYLFQLSSTLRRLRQATDQLRLTKVQENETEIESRTRQQQLVVIEIKRLIAQMQSIIQTLRDPANREAIIAAKTDSLQNVARSVLTENLVYIDAQCKQLQAVTADSAKLEAFIAETEALYAELEAHIGEFFPALGTVICEKTDITAVLPAEEAFKTLFTNTGTEAVLKSLDNFERDVPKIDGALAKINEIMRGQGGSGDGDIATRSDTLLKKVTTGLDEISSDPGVSIAGYDRSEVDGKLADIMRRHNVTRTSAETSSASVAVAA</sequence>
<dbReference type="AlphaFoldDB" id="A0A1G2D4A2"/>
<evidence type="ECO:0000313" key="1">
    <source>
        <dbReference type="EMBL" id="OGZ08464.1"/>
    </source>
</evidence>
<name>A0A1G2D4A2_9BACT</name>
<dbReference type="STRING" id="1798661.A3D65_01135"/>
<gene>
    <name evidence="1" type="ORF">A3D65_01135</name>
</gene>
<dbReference type="EMBL" id="MHLL01000034">
    <property type="protein sequence ID" value="OGZ08464.1"/>
    <property type="molecule type" value="Genomic_DNA"/>
</dbReference>
<organism evidence="1 2">
    <name type="scientific">Candidatus Lloydbacteria bacterium RIFCSPHIGHO2_02_FULL_50_13</name>
    <dbReference type="NCBI Taxonomy" id="1798661"/>
    <lineage>
        <taxon>Bacteria</taxon>
        <taxon>Candidatus Lloydiibacteriota</taxon>
    </lineage>
</organism>